<dbReference type="PATRIC" id="fig|1110502.3.peg.5487"/>
<proteinExistence type="predicted"/>
<dbReference type="InterPro" id="IPR036736">
    <property type="entry name" value="ACP-like_sf"/>
</dbReference>
<feature type="domain" description="Ketosynthase family 3 (KS3)" evidence="7">
    <location>
        <begin position="16"/>
        <end position="444"/>
    </location>
</feature>
<dbReference type="InterPro" id="IPR014031">
    <property type="entry name" value="Ketoacyl_synth_C"/>
</dbReference>
<dbReference type="GO" id="GO:0071770">
    <property type="term" value="P:DIM/DIP cell wall layer assembly"/>
    <property type="evidence" value="ECO:0007669"/>
    <property type="project" value="TreeGrafter"/>
</dbReference>
<dbReference type="GO" id="GO:0004312">
    <property type="term" value="F:fatty acid synthase activity"/>
    <property type="evidence" value="ECO:0007669"/>
    <property type="project" value="TreeGrafter"/>
</dbReference>
<dbReference type="CDD" id="cd00833">
    <property type="entry name" value="PKS"/>
    <property type="match status" value="1"/>
</dbReference>
<dbReference type="Gene3D" id="1.10.1240.100">
    <property type="match status" value="1"/>
</dbReference>
<dbReference type="SMART" id="SM00823">
    <property type="entry name" value="PKS_PP"/>
    <property type="match status" value="1"/>
</dbReference>
<gene>
    <name evidence="8" type="primary">didG</name>
    <name evidence="8" type="ordered locus">TMO_c0608</name>
</gene>
<evidence type="ECO:0000313" key="9">
    <source>
        <dbReference type="Proteomes" id="UP000005258"/>
    </source>
</evidence>
<dbReference type="EMBL" id="CP003239">
    <property type="protein sequence ID" value="AFK57218.1"/>
    <property type="molecule type" value="Genomic_DNA"/>
</dbReference>
<keyword evidence="4" id="KW-0511">Multifunctional enzyme</keyword>
<dbReference type="SUPFAM" id="SSF47336">
    <property type="entry name" value="ACP-like"/>
    <property type="match status" value="1"/>
</dbReference>
<organism evidence="8 9">
    <name type="scientific">Tistrella mobilis (strain KA081020-065)</name>
    <dbReference type="NCBI Taxonomy" id="1110502"/>
    <lineage>
        <taxon>Bacteria</taxon>
        <taxon>Pseudomonadati</taxon>
        <taxon>Pseudomonadota</taxon>
        <taxon>Alphaproteobacteria</taxon>
        <taxon>Geminicoccales</taxon>
        <taxon>Geminicoccaceae</taxon>
        <taxon>Tistrella</taxon>
    </lineage>
</organism>
<evidence type="ECO:0000259" key="7">
    <source>
        <dbReference type="PROSITE" id="PS52004"/>
    </source>
</evidence>
<dbReference type="Gene3D" id="3.40.50.150">
    <property type="entry name" value="Vaccinia Virus protein VP39"/>
    <property type="match status" value="1"/>
</dbReference>
<dbReference type="GO" id="GO:0006633">
    <property type="term" value="P:fatty acid biosynthetic process"/>
    <property type="evidence" value="ECO:0007669"/>
    <property type="project" value="InterPro"/>
</dbReference>
<evidence type="ECO:0000256" key="2">
    <source>
        <dbReference type="ARBA" id="ARBA00022553"/>
    </source>
</evidence>
<evidence type="ECO:0000256" key="4">
    <source>
        <dbReference type="ARBA" id="ARBA00023268"/>
    </source>
</evidence>
<dbReference type="KEGG" id="tmo:TMO_c0608"/>
<dbReference type="InterPro" id="IPR020841">
    <property type="entry name" value="PKS_Beta-ketoAc_synthase_dom"/>
</dbReference>
<evidence type="ECO:0000256" key="1">
    <source>
        <dbReference type="ARBA" id="ARBA00022450"/>
    </source>
</evidence>
<dbReference type="SUPFAM" id="SSF53335">
    <property type="entry name" value="S-adenosyl-L-methionine-dependent methyltransferases"/>
    <property type="match status" value="1"/>
</dbReference>
<dbReference type="Pfam" id="PF00550">
    <property type="entry name" value="PP-binding"/>
    <property type="match status" value="1"/>
</dbReference>
<dbReference type="GO" id="GO:0005886">
    <property type="term" value="C:plasma membrane"/>
    <property type="evidence" value="ECO:0007669"/>
    <property type="project" value="TreeGrafter"/>
</dbReference>
<dbReference type="InterPro" id="IPR016039">
    <property type="entry name" value="Thiolase-like"/>
</dbReference>
<dbReference type="PANTHER" id="PTHR43775:SF37">
    <property type="entry name" value="SI:DKEY-61P9.11"/>
    <property type="match status" value="1"/>
</dbReference>
<feature type="region of interest" description="Disordered" evidence="5">
    <location>
        <begin position="789"/>
        <end position="815"/>
    </location>
</feature>
<keyword evidence="2" id="KW-0597">Phosphoprotein</keyword>
<protein>
    <submittedName>
        <fullName evidence="8">DidG</fullName>
    </submittedName>
</protein>
<keyword evidence="8" id="KW-0614">Plasmid</keyword>
<dbReference type="GO" id="GO:0004315">
    <property type="term" value="F:3-oxoacyl-[acyl-carrier-protein] synthase activity"/>
    <property type="evidence" value="ECO:0007669"/>
    <property type="project" value="InterPro"/>
</dbReference>
<dbReference type="InterPro" id="IPR018201">
    <property type="entry name" value="Ketoacyl_synth_AS"/>
</dbReference>
<dbReference type="SUPFAM" id="SSF53901">
    <property type="entry name" value="Thiolase-like"/>
    <property type="match status" value="1"/>
</dbReference>
<dbReference type="InterPro" id="IPR032821">
    <property type="entry name" value="PKS_assoc"/>
</dbReference>
<dbReference type="GO" id="GO:0031177">
    <property type="term" value="F:phosphopantetheine binding"/>
    <property type="evidence" value="ECO:0007669"/>
    <property type="project" value="InterPro"/>
</dbReference>
<dbReference type="InterPro" id="IPR050091">
    <property type="entry name" value="PKS_NRPS_Biosynth_Enz"/>
</dbReference>
<evidence type="ECO:0000256" key="5">
    <source>
        <dbReference type="SAM" id="MobiDB-lite"/>
    </source>
</evidence>
<dbReference type="InterPro" id="IPR006162">
    <property type="entry name" value="Ppantetheine_attach_site"/>
</dbReference>
<dbReference type="SMART" id="SM00825">
    <property type="entry name" value="PKS_KS"/>
    <property type="match status" value="1"/>
</dbReference>
<keyword evidence="9" id="KW-1185">Reference proteome</keyword>
<dbReference type="GO" id="GO:0005737">
    <property type="term" value="C:cytoplasm"/>
    <property type="evidence" value="ECO:0007669"/>
    <property type="project" value="TreeGrafter"/>
</dbReference>
<dbReference type="Pfam" id="PF16197">
    <property type="entry name" value="KAsynt_C_assoc"/>
    <property type="match status" value="1"/>
</dbReference>
<dbReference type="Pfam" id="PF08242">
    <property type="entry name" value="Methyltransf_12"/>
    <property type="match status" value="1"/>
</dbReference>
<geneLocation type="plasmid" evidence="8 9">
    <name>pTM3</name>
</geneLocation>
<dbReference type="InterPro" id="IPR014030">
    <property type="entry name" value="Ketoacyl_synth_N"/>
</dbReference>
<dbReference type="Proteomes" id="UP000005258">
    <property type="component" value="Plasmid pTM3"/>
</dbReference>
<reference evidence="8 9" key="1">
    <citation type="journal article" date="2012" name="J. Am. Chem. Soc.">
        <title>Bacterial biosynthesis and maturation of the didemnin anti-cancer agents.</title>
        <authorList>
            <person name="Xu Y."/>
            <person name="Kersten R.D."/>
            <person name="Nam S.J."/>
            <person name="Lu L."/>
            <person name="Al-Suwailem A.M."/>
            <person name="Zheng H."/>
            <person name="Fenical W."/>
            <person name="Dorrestein P.C."/>
            <person name="Moore B.S."/>
            <person name="Qian P.Y."/>
        </authorList>
    </citation>
    <scope>NUCLEOTIDE SEQUENCE [LARGE SCALE GENOMIC DNA]</scope>
    <source>
        <strain evidence="8 9">KA081020-065</strain>
    </source>
</reference>
<dbReference type="PROSITE" id="PS52004">
    <property type="entry name" value="KS3_2"/>
    <property type="match status" value="1"/>
</dbReference>
<dbReference type="Gene3D" id="3.40.47.10">
    <property type="match status" value="1"/>
</dbReference>
<evidence type="ECO:0000256" key="3">
    <source>
        <dbReference type="ARBA" id="ARBA00022679"/>
    </source>
</evidence>
<dbReference type="InterPro" id="IPR009081">
    <property type="entry name" value="PP-bd_ACP"/>
</dbReference>
<keyword evidence="3" id="KW-0808">Transferase</keyword>
<dbReference type="PANTHER" id="PTHR43775">
    <property type="entry name" value="FATTY ACID SYNTHASE"/>
    <property type="match status" value="1"/>
</dbReference>
<dbReference type="Gene3D" id="1.10.1200.10">
    <property type="entry name" value="ACP-like"/>
    <property type="match status" value="1"/>
</dbReference>
<evidence type="ECO:0000259" key="6">
    <source>
        <dbReference type="PROSITE" id="PS50075"/>
    </source>
</evidence>
<dbReference type="Pfam" id="PF00109">
    <property type="entry name" value="ketoacyl-synt"/>
    <property type="match status" value="1"/>
</dbReference>
<name>I3TWT0_TISMK</name>
<dbReference type="HOGENOM" id="CLU_000022_33_0_5"/>
<keyword evidence="1" id="KW-0596">Phosphopantetheine</keyword>
<dbReference type="PROSITE" id="PS00012">
    <property type="entry name" value="PHOSPHOPANTETHEINE"/>
    <property type="match status" value="1"/>
</dbReference>
<dbReference type="PROSITE" id="PS50075">
    <property type="entry name" value="CARRIER"/>
    <property type="match status" value="1"/>
</dbReference>
<dbReference type="RefSeq" id="WP_014748207.1">
    <property type="nucleotide sequence ID" value="NC_017958.1"/>
</dbReference>
<accession>I3TWT0</accession>
<dbReference type="PROSITE" id="PS00606">
    <property type="entry name" value="KS3_1"/>
    <property type="match status" value="1"/>
</dbReference>
<dbReference type="Pfam" id="PF02801">
    <property type="entry name" value="Ketoacyl-synt_C"/>
    <property type="match status" value="1"/>
</dbReference>
<evidence type="ECO:0000313" key="8">
    <source>
        <dbReference type="EMBL" id="AFK57218.1"/>
    </source>
</evidence>
<dbReference type="InterPro" id="IPR013217">
    <property type="entry name" value="Methyltransf_12"/>
</dbReference>
<sequence length="1413" mass="143831">MTVDTADTAQSFPVHTVPIAVTGLACRAIGVDGPDALRRVLLEGRDVLARHDAADAAALGVPAALARDPRYVGTAAMLPGQESFDHALFGLSLREAELLDPQHRLFLELCREALEDAAWLAPAAGRRVGVFGGCGSPIYLMTRLAGAGAALEAAGATALSFAAKPDFLSLRVAYRLDLRGPAMTVQTGCSTGMSVVQAAVAALAAGECEAALAGAACLTRLDPAGYLHHPGAIESPTGRCRPFDAAADGTVGGSGGAVVVLKRLADAERDGDHVHAVIRAVAITNDGGAKIGFTAPGEAAQAEAVARAFRASGIHPDTIGCVEAHGTATALGDPIEVAALTRGFRAAGGTRLAHAALGSVKGNLGHADAAAGMLSIAKAVLSVAHGEIYPTANTTRANPELRLAETPFRLPTAPEAWPVADHPRRMAVNCYGMGGTNLHAILEQAPARNPRAAAPAGPLVFVLSAADAEMLEALAARMAAAFRADDAPAALDAAFSLATGRPALAARRAVVARDVAEAARLLTMPAPALPVLRDRPVVIDGADAGWAALLPDLTDSPDARGLVDGVAPARLVFGPDNAPGGDPADPLIVDGRDRMQALARLWCLGVRVDWTAVFAGTSPRRVPLPVMPYRPTRCWIDLAPAEPATAAAAAPVALTPGFVEAPLAAGTAMPATIVTGCAAPTTGLGTTLPLAEAGAVTGRVLLVLPGALGLAGRRPADPEELRQARALHDRPGVELTIIDTAAAVDLPPAAAAALAARIRAEAAGDAPAVAFDGARRLVPVAEAVAADEAAPLTDDGWPAPETAGPETAGPELAEPAASAAAARLAALPVEPARGPALEAALDRLCAAHSVAMLRTRGIAPVPGATITRAELDRRIGLVQGQGQLGQGQGWRRMLDAALADLAADGLLTIAGDRLIWGPAVADLPAPDVAADRVRAIDPDHAGLVALINHCMAAHGEVFAGRRPATTVIAGREAGRLFAGAGPAIERHSSRARVLDAAADAVVAAVDAAAAAGRTARIVEVGGGTGAFTGPVLDRLAGRAVDYLFTDVSGEFVARARATLAARGLTGVRVARFDVSRDPADQGLETGGADLVLALDVIHATADLAVSLDNVARLLRPGGLLLLAELVIARRWVNAIWGLATGWWVMADDRTTSPLIDPAAWQRVLEGAGFATEAVLPDTDGADTRLFIARNTRTTLAELALYEGELPEPLPPAMRHVLIRPAAAGDLVAAALAGAEARALEWATGAEAVAWTGDGRPDARLRGLLRHTRAAVLMPPAAADAAGAAAAAAVDGDAAFALVAGLWHDLLGVMPEDAAADFYAAGGDSLIATRLLALLAERHGLELPASALFAATTAGEMAGLIRAAAPAAAEPAAMESDADLLDLLADIESMSDDEIAAAMARLEGQEPDGREVAE</sequence>
<feature type="domain" description="Carrier" evidence="6">
    <location>
        <begin position="1289"/>
        <end position="1364"/>
    </location>
</feature>
<dbReference type="InterPro" id="IPR029063">
    <property type="entry name" value="SAM-dependent_MTases_sf"/>
</dbReference>
<dbReference type="InterPro" id="IPR020806">
    <property type="entry name" value="PKS_PP-bd"/>
</dbReference>